<sequence length="137" mass="15218">MRADERHIRPDSLTSQFRALAKQKPRKRQPPVLEPLPLNGLNREKNDNMLMGTASLQKQVQSPIRLQWLVDDFVKAAGAGDTEKVDQYIRGGIPIDRKHSVLQYSALHAAAALESNEITKVLVQAGANVNGKTKRVS</sequence>
<dbReference type="Pfam" id="PF00023">
    <property type="entry name" value="Ank"/>
    <property type="match status" value="1"/>
</dbReference>
<dbReference type="VEuPathDB" id="FungiDB:PYU1_G011339"/>
<dbReference type="Proteomes" id="UP000019132">
    <property type="component" value="Unassembled WGS sequence"/>
</dbReference>
<dbReference type="EMBL" id="GL376562">
    <property type="status" value="NOT_ANNOTATED_CDS"/>
    <property type="molecule type" value="Genomic_DNA"/>
</dbReference>
<keyword evidence="1" id="KW-0040">ANK repeat</keyword>
<keyword evidence="4" id="KW-1185">Reference proteome</keyword>
<feature type="region of interest" description="Disordered" evidence="2">
    <location>
        <begin position="1"/>
        <end position="46"/>
    </location>
</feature>
<dbReference type="SUPFAM" id="SSF48403">
    <property type="entry name" value="Ankyrin repeat"/>
    <property type="match status" value="1"/>
</dbReference>
<proteinExistence type="predicted"/>
<dbReference type="AlphaFoldDB" id="K3X2B5"/>
<evidence type="ECO:0000313" key="3">
    <source>
        <dbReference type="EnsemblProtists" id="PYU1_T011364"/>
    </source>
</evidence>
<reference evidence="4" key="2">
    <citation type="submission" date="2010-04" db="EMBL/GenBank/DDBJ databases">
        <authorList>
            <person name="Buell R."/>
            <person name="Hamilton J."/>
            <person name="Hostetler J."/>
        </authorList>
    </citation>
    <scope>NUCLEOTIDE SEQUENCE [LARGE SCALE GENOMIC DNA]</scope>
    <source>
        <strain evidence="4">DAOM:BR144</strain>
    </source>
</reference>
<dbReference type="EnsemblProtists" id="PYU1_T011364">
    <property type="protein sequence ID" value="PYU1_T011364"/>
    <property type="gene ID" value="PYU1_G011339"/>
</dbReference>
<dbReference type="PROSITE" id="PS50297">
    <property type="entry name" value="ANK_REP_REGION"/>
    <property type="match status" value="1"/>
</dbReference>
<dbReference type="PROSITE" id="PS50088">
    <property type="entry name" value="ANK_REPEAT"/>
    <property type="match status" value="1"/>
</dbReference>
<organism evidence="3 4">
    <name type="scientific">Globisporangium ultimum (strain ATCC 200006 / CBS 805.95 / DAOM BR144)</name>
    <name type="common">Pythium ultimum</name>
    <dbReference type="NCBI Taxonomy" id="431595"/>
    <lineage>
        <taxon>Eukaryota</taxon>
        <taxon>Sar</taxon>
        <taxon>Stramenopiles</taxon>
        <taxon>Oomycota</taxon>
        <taxon>Peronosporomycetes</taxon>
        <taxon>Pythiales</taxon>
        <taxon>Pythiaceae</taxon>
        <taxon>Globisporangium</taxon>
    </lineage>
</organism>
<evidence type="ECO:0000313" key="4">
    <source>
        <dbReference type="Proteomes" id="UP000019132"/>
    </source>
</evidence>
<dbReference type="InterPro" id="IPR002110">
    <property type="entry name" value="Ankyrin_rpt"/>
</dbReference>
<dbReference type="STRING" id="431595.K3X2B5"/>
<reference evidence="4" key="1">
    <citation type="journal article" date="2010" name="Genome Biol.">
        <title>Genome sequence of the necrotrophic plant pathogen Pythium ultimum reveals original pathogenicity mechanisms and effector repertoire.</title>
        <authorList>
            <person name="Levesque C.A."/>
            <person name="Brouwer H."/>
            <person name="Cano L."/>
            <person name="Hamilton J.P."/>
            <person name="Holt C."/>
            <person name="Huitema E."/>
            <person name="Raffaele S."/>
            <person name="Robideau G.P."/>
            <person name="Thines M."/>
            <person name="Win J."/>
            <person name="Zerillo M.M."/>
            <person name="Beakes G.W."/>
            <person name="Boore J.L."/>
            <person name="Busam D."/>
            <person name="Dumas B."/>
            <person name="Ferriera S."/>
            <person name="Fuerstenberg S.I."/>
            <person name="Gachon C.M."/>
            <person name="Gaulin E."/>
            <person name="Govers F."/>
            <person name="Grenville-Briggs L."/>
            <person name="Horner N."/>
            <person name="Hostetler J."/>
            <person name="Jiang R.H."/>
            <person name="Johnson J."/>
            <person name="Krajaejun T."/>
            <person name="Lin H."/>
            <person name="Meijer H.J."/>
            <person name="Moore B."/>
            <person name="Morris P."/>
            <person name="Phuntmart V."/>
            <person name="Puiu D."/>
            <person name="Shetty J."/>
            <person name="Stajich J.E."/>
            <person name="Tripathy S."/>
            <person name="Wawra S."/>
            <person name="van West P."/>
            <person name="Whitty B.R."/>
            <person name="Coutinho P.M."/>
            <person name="Henrissat B."/>
            <person name="Martin F."/>
            <person name="Thomas P.D."/>
            <person name="Tyler B.M."/>
            <person name="De Vries R.P."/>
            <person name="Kamoun S."/>
            <person name="Yandell M."/>
            <person name="Tisserat N."/>
            <person name="Buell C.R."/>
        </authorList>
    </citation>
    <scope>NUCLEOTIDE SEQUENCE</scope>
    <source>
        <strain evidence="4">DAOM:BR144</strain>
    </source>
</reference>
<evidence type="ECO:0000256" key="2">
    <source>
        <dbReference type="SAM" id="MobiDB-lite"/>
    </source>
</evidence>
<protein>
    <submittedName>
        <fullName evidence="3">Uncharacterized protein</fullName>
    </submittedName>
</protein>
<reference evidence="3" key="3">
    <citation type="submission" date="2015-02" db="UniProtKB">
        <authorList>
            <consortium name="EnsemblProtists"/>
        </authorList>
    </citation>
    <scope>IDENTIFICATION</scope>
    <source>
        <strain evidence="3">DAOM BR144</strain>
    </source>
</reference>
<dbReference type="eggNOG" id="ENOG502T339">
    <property type="taxonomic scope" value="Eukaryota"/>
</dbReference>
<feature type="compositionally biased region" description="Basic and acidic residues" evidence="2">
    <location>
        <begin position="1"/>
        <end position="10"/>
    </location>
</feature>
<name>K3X2B5_GLOUD</name>
<feature type="repeat" description="ANK" evidence="1">
    <location>
        <begin position="102"/>
        <end position="134"/>
    </location>
</feature>
<dbReference type="HOGENOM" id="CLU_1869254_0_0_1"/>
<dbReference type="InterPro" id="IPR036770">
    <property type="entry name" value="Ankyrin_rpt-contain_sf"/>
</dbReference>
<accession>K3X2B5</accession>
<dbReference type="Gene3D" id="1.25.40.20">
    <property type="entry name" value="Ankyrin repeat-containing domain"/>
    <property type="match status" value="1"/>
</dbReference>
<dbReference type="InParanoid" id="K3X2B5"/>
<evidence type="ECO:0000256" key="1">
    <source>
        <dbReference type="PROSITE-ProRule" id="PRU00023"/>
    </source>
</evidence>